<evidence type="ECO:0000256" key="3">
    <source>
        <dbReference type="ARBA" id="ARBA00022777"/>
    </source>
</evidence>
<feature type="non-terminal residue" evidence="5">
    <location>
        <position position="1"/>
    </location>
</feature>
<reference evidence="5" key="1">
    <citation type="submission" date="2022-06" db="EMBL/GenBank/DDBJ databases">
        <title>Uncovering the hologenomic basis of an extraordinary plant invasion.</title>
        <authorList>
            <person name="Bieker V.C."/>
            <person name="Martin M.D."/>
            <person name="Gilbert T."/>
            <person name="Hodgins K."/>
            <person name="Battlay P."/>
            <person name="Petersen B."/>
            <person name="Wilson J."/>
        </authorList>
    </citation>
    <scope>NUCLEOTIDE SEQUENCE</scope>
    <source>
        <strain evidence="5">AA19_3_7</strain>
        <tissue evidence="5">Leaf</tissue>
    </source>
</reference>
<accession>A0AAD5CIU1</accession>
<evidence type="ECO:0000313" key="6">
    <source>
        <dbReference type="Proteomes" id="UP001206925"/>
    </source>
</evidence>
<comment type="caution">
    <text evidence="5">The sequence shown here is derived from an EMBL/GenBank/DDBJ whole genome shotgun (WGS) entry which is preliminary data.</text>
</comment>
<name>A0AAD5CIU1_AMBAR</name>
<dbReference type="InterPro" id="IPR011009">
    <property type="entry name" value="Kinase-like_dom_sf"/>
</dbReference>
<dbReference type="GO" id="GO:0005524">
    <property type="term" value="F:ATP binding"/>
    <property type="evidence" value="ECO:0007669"/>
    <property type="project" value="UniProtKB-KW"/>
</dbReference>
<gene>
    <name evidence="5" type="ORF">M8C21_003658</name>
</gene>
<dbReference type="GO" id="GO:0016301">
    <property type="term" value="F:kinase activity"/>
    <property type="evidence" value="ECO:0007669"/>
    <property type="project" value="UniProtKB-KW"/>
</dbReference>
<dbReference type="Gene3D" id="1.10.510.10">
    <property type="entry name" value="Transferase(Phosphotransferase) domain 1"/>
    <property type="match status" value="1"/>
</dbReference>
<dbReference type="Proteomes" id="UP001206925">
    <property type="component" value="Unassembled WGS sequence"/>
</dbReference>
<keyword evidence="3" id="KW-0418">Kinase</keyword>
<dbReference type="PANTHER" id="PTHR47973">
    <property type="entry name" value="CYSTEINE-RICH RECEPTOR-LIKE PROTEIN KINASE 3"/>
    <property type="match status" value="1"/>
</dbReference>
<keyword evidence="1" id="KW-0808">Transferase</keyword>
<evidence type="ECO:0008006" key="7">
    <source>
        <dbReference type="Google" id="ProtNLM"/>
    </source>
</evidence>
<evidence type="ECO:0000256" key="4">
    <source>
        <dbReference type="ARBA" id="ARBA00022840"/>
    </source>
</evidence>
<dbReference type="EMBL" id="JAMZMK010008154">
    <property type="protein sequence ID" value="KAI7741650.1"/>
    <property type="molecule type" value="Genomic_DNA"/>
</dbReference>
<evidence type="ECO:0000256" key="1">
    <source>
        <dbReference type="ARBA" id="ARBA00022679"/>
    </source>
</evidence>
<dbReference type="InterPro" id="IPR052059">
    <property type="entry name" value="CR_Ser/Thr_kinase"/>
</dbReference>
<keyword evidence="6" id="KW-1185">Reference proteome</keyword>
<keyword evidence="4" id="KW-0067">ATP-binding</keyword>
<proteinExistence type="predicted"/>
<dbReference type="SUPFAM" id="SSF56112">
    <property type="entry name" value="Protein kinase-like (PK-like)"/>
    <property type="match status" value="1"/>
</dbReference>
<keyword evidence="2" id="KW-0547">Nucleotide-binding</keyword>
<protein>
    <recommendedName>
        <fullName evidence="7">Serine-threonine/tyrosine-protein kinase catalytic domain-containing protein</fullName>
    </recommendedName>
</protein>
<dbReference type="AlphaFoldDB" id="A0AAD5CIU1"/>
<evidence type="ECO:0000313" key="5">
    <source>
        <dbReference type="EMBL" id="KAI7741650.1"/>
    </source>
</evidence>
<sequence length="119" mass="13828">KVDTFSFGIVILEIISGRKCTYRIFDGTSTDCLLEYAWKLYETKNLRKLVGEKMDVNQHEEEHAMNIIEIALLCTQSSVSKRPTMAEVVLMLQNDPSMQERQLTRPNFINQNRRIETDS</sequence>
<organism evidence="5 6">
    <name type="scientific">Ambrosia artemisiifolia</name>
    <name type="common">Common ragweed</name>
    <dbReference type="NCBI Taxonomy" id="4212"/>
    <lineage>
        <taxon>Eukaryota</taxon>
        <taxon>Viridiplantae</taxon>
        <taxon>Streptophyta</taxon>
        <taxon>Embryophyta</taxon>
        <taxon>Tracheophyta</taxon>
        <taxon>Spermatophyta</taxon>
        <taxon>Magnoliopsida</taxon>
        <taxon>eudicotyledons</taxon>
        <taxon>Gunneridae</taxon>
        <taxon>Pentapetalae</taxon>
        <taxon>asterids</taxon>
        <taxon>campanulids</taxon>
        <taxon>Asterales</taxon>
        <taxon>Asteraceae</taxon>
        <taxon>Asteroideae</taxon>
        <taxon>Heliantheae alliance</taxon>
        <taxon>Heliantheae</taxon>
        <taxon>Ambrosia</taxon>
    </lineage>
</organism>
<evidence type="ECO:0000256" key="2">
    <source>
        <dbReference type="ARBA" id="ARBA00022741"/>
    </source>
</evidence>